<dbReference type="InterPro" id="IPR054728">
    <property type="entry name" value="RsmB-like_ferredoxin"/>
</dbReference>
<evidence type="ECO:0000256" key="5">
    <source>
        <dbReference type="ARBA" id="ARBA00022552"/>
    </source>
</evidence>
<gene>
    <name evidence="15" type="primary">rsmB</name>
    <name evidence="15" type="ORF">ETP43_04510</name>
</gene>
<dbReference type="AlphaFoldDB" id="A0A4Q1RG47"/>
<protein>
    <recommendedName>
        <fullName evidence="3">16S rRNA (cytosine(967)-C(5))-methyltransferase</fullName>
        <ecNumber evidence="3">2.1.1.176</ecNumber>
    </recommendedName>
    <alternativeName>
        <fullName evidence="10">16S rRNA m5C967 methyltransferase</fullName>
    </alternativeName>
    <alternativeName>
        <fullName evidence="11">rRNA (cytosine-C(5)-)-methyltransferase RsmB</fullName>
    </alternativeName>
</protein>
<keyword evidence="8 13" id="KW-0949">S-adenosyl-L-methionine</keyword>
<comment type="subcellular location">
    <subcellularLocation>
        <location evidence="2">Cytoplasm</location>
    </subcellularLocation>
</comment>
<dbReference type="EMBL" id="SDKC01000001">
    <property type="protein sequence ID" value="RXS74538.1"/>
    <property type="molecule type" value="Genomic_DNA"/>
</dbReference>
<dbReference type="SUPFAM" id="SSF53335">
    <property type="entry name" value="S-adenosyl-L-methionine-dependent methyltransferases"/>
    <property type="match status" value="1"/>
</dbReference>
<keyword evidence="16" id="KW-1185">Reference proteome</keyword>
<dbReference type="Gene3D" id="3.30.70.1170">
    <property type="entry name" value="Sun protein, domain 3"/>
    <property type="match status" value="1"/>
</dbReference>
<evidence type="ECO:0000256" key="11">
    <source>
        <dbReference type="ARBA" id="ARBA00031088"/>
    </source>
</evidence>
<evidence type="ECO:0000256" key="9">
    <source>
        <dbReference type="ARBA" id="ARBA00022884"/>
    </source>
</evidence>
<organism evidence="15 16">
    <name type="scientific">Blautia faecicola</name>
    <dbReference type="NCBI Taxonomy" id="2509240"/>
    <lineage>
        <taxon>Bacteria</taxon>
        <taxon>Bacillati</taxon>
        <taxon>Bacillota</taxon>
        <taxon>Clostridia</taxon>
        <taxon>Lachnospirales</taxon>
        <taxon>Lachnospiraceae</taxon>
        <taxon>Blautia</taxon>
    </lineage>
</organism>
<sequence>MKQPEEKNVANGTELRGIALEILLEITQEKEYSHLAIRNALNKVQYLPKQDRAFINRLVEGTLEYMLRIDYILNQFSSVKVNKMKPVIRNILRSGVYQLLFMDSVPDSAACNEAVKLAQKKGFYSLKGFVNGVMRNVARKKEEITYPDAKTSPAEYLSVYYSVPQWLVERWVKAYGTETTEGMLKDFLTDHPLTIRCQLHRVDPELTINSLERQGATVKRAPYLPYAYYLSDYSHLEGLKSFVMGRFVVQDVSSMLVTEAADPKPGDYVIDLCAAPGGKSLHAADKMQGEGMVDSRDLTDYKVGLIEENIERTQTLNIRAYRKDATILDKESIEKADIVLADVPCSGLGVIGKKTDIKYRTDEDKIQELSVLQKRILHNAASYVKPGGVLIYSTCTITREENQDNVAWFTENYPFVLESLDPYLCEELHSETTAQGYLQLLPGVHKTDGFFLARLRKKEETEWNN</sequence>
<dbReference type="EC" id="2.1.1.176" evidence="3"/>
<comment type="catalytic activity">
    <reaction evidence="12">
        <text>cytidine(967) in 16S rRNA + S-adenosyl-L-methionine = 5-methylcytidine(967) in 16S rRNA + S-adenosyl-L-homocysteine + H(+)</text>
        <dbReference type="Rhea" id="RHEA:42748"/>
        <dbReference type="Rhea" id="RHEA-COMP:10219"/>
        <dbReference type="Rhea" id="RHEA-COMP:10220"/>
        <dbReference type="ChEBI" id="CHEBI:15378"/>
        <dbReference type="ChEBI" id="CHEBI:57856"/>
        <dbReference type="ChEBI" id="CHEBI:59789"/>
        <dbReference type="ChEBI" id="CHEBI:74483"/>
        <dbReference type="ChEBI" id="CHEBI:82748"/>
        <dbReference type="EC" id="2.1.1.176"/>
    </reaction>
</comment>
<evidence type="ECO:0000256" key="3">
    <source>
        <dbReference type="ARBA" id="ARBA00012140"/>
    </source>
</evidence>
<keyword evidence="5" id="KW-0698">rRNA processing</keyword>
<name>A0A4Q1RG47_9FIRM</name>
<feature type="binding site" evidence="13">
    <location>
        <begin position="273"/>
        <end position="279"/>
    </location>
    <ligand>
        <name>S-adenosyl-L-methionine</name>
        <dbReference type="ChEBI" id="CHEBI:59789"/>
    </ligand>
</feature>
<evidence type="ECO:0000256" key="6">
    <source>
        <dbReference type="ARBA" id="ARBA00022603"/>
    </source>
</evidence>
<dbReference type="GO" id="GO:0003723">
    <property type="term" value="F:RNA binding"/>
    <property type="evidence" value="ECO:0007669"/>
    <property type="project" value="UniProtKB-UniRule"/>
</dbReference>
<feature type="binding site" evidence="13">
    <location>
        <position position="324"/>
    </location>
    <ligand>
        <name>S-adenosyl-L-methionine</name>
        <dbReference type="ChEBI" id="CHEBI:59789"/>
    </ligand>
</feature>
<accession>A0A4Q1RG47</accession>
<dbReference type="Pfam" id="PF01189">
    <property type="entry name" value="Methyltr_RsmB-F"/>
    <property type="match status" value="1"/>
</dbReference>
<keyword evidence="9 13" id="KW-0694">RNA-binding</keyword>
<dbReference type="Gene3D" id="3.40.50.150">
    <property type="entry name" value="Vaccinia Virus protein VP39"/>
    <property type="match status" value="1"/>
</dbReference>
<dbReference type="PANTHER" id="PTHR22807:SF53">
    <property type="entry name" value="RIBOSOMAL RNA SMALL SUBUNIT METHYLTRANSFERASE B-RELATED"/>
    <property type="match status" value="1"/>
</dbReference>
<feature type="binding site" evidence="13">
    <location>
        <position position="297"/>
    </location>
    <ligand>
        <name>S-adenosyl-L-methionine</name>
        <dbReference type="ChEBI" id="CHEBI:59789"/>
    </ligand>
</feature>
<evidence type="ECO:0000313" key="16">
    <source>
        <dbReference type="Proteomes" id="UP000290106"/>
    </source>
</evidence>
<evidence type="ECO:0000256" key="4">
    <source>
        <dbReference type="ARBA" id="ARBA00022490"/>
    </source>
</evidence>
<feature type="binding site" evidence="13">
    <location>
        <position position="342"/>
    </location>
    <ligand>
        <name>S-adenosyl-L-methionine</name>
        <dbReference type="ChEBI" id="CHEBI:59789"/>
    </ligand>
</feature>
<evidence type="ECO:0000259" key="14">
    <source>
        <dbReference type="PROSITE" id="PS51686"/>
    </source>
</evidence>
<comment type="similarity">
    <text evidence="13">Belongs to the class I-like SAM-binding methyltransferase superfamily. RsmB/NOP family.</text>
</comment>
<dbReference type="NCBIfam" id="NF011494">
    <property type="entry name" value="PRK14902.1"/>
    <property type="match status" value="1"/>
</dbReference>
<dbReference type="GO" id="GO:0008649">
    <property type="term" value="F:rRNA methyltransferase activity"/>
    <property type="evidence" value="ECO:0007669"/>
    <property type="project" value="InterPro"/>
</dbReference>
<dbReference type="Pfam" id="PF01029">
    <property type="entry name" value="NusB"/>
    <property type="match status" value="1"/>
</dbReference>
<comment type="function">
    <text evidence="1">Specifically methylates the cytosine at position 967 (m5C967) of 16S rRNA.</text>
</comment>
<dbReference type="PROSITE" id="PS51686">
    <property type="entry name" value="SAM_MT_RSMB_NOP"/>
    <property type="match status" value="1"/>
</dbReference>
<dbReference type="InterPro" id="IPR001678">
    <property type="entry name" value="MeTrfase_RsmB-F_NOP2_dom"/>
</dbReference>
<keyword evidence="6 13" id="KW-0489">Methyltransferase</keyword>
<dbReference type="InterPro" id="IPR049560">
    <property type="entry name" value="MeTrfase_RsmB-F_NOP2_cat"/>
</dbReference>
<dbReference type="Gene3D" id="1.10.940.10">
    <property type="entry name" value="NusB-like"/>
    <property type="match status" value="1"/>
</dbReference>
<keyword evidence="7 13" id="KW-0808">Transferase</keyword>
<reference evidence="15 16" key="1">
    <citation type="submission" date="2019-01" db="EMBL/GenBank/DDBJ databases">
        <title>Blautia sp. nov. KGMB01111 isolated human feces.</title>
        <authorList>
            <person name="Park J.-E."/>
            <person name="Kim J.-S."/>
            <person name="Park S.-H."/>
        </authorList>
    </citation>
    <scope>NUCLEOTIDE SEQUENCE [LARGE SCALE GENOMIC DNA]</scope>
    <source>
        <strain evidence="15 16">KGMB01111</strain>
    </source>
</reference>
<dbReference type="InterPro" id="IPR023267">
    <property type="entry name" value="RCMT"/>
</dbReference>
<dbReference type="GO" id="GO:0005737">
    <property type="term" value="C:cytoplasm"/>
    <property type="evidence" value="ECO:0007669"/>
    <property type="project" value="UniProtKB-SubCell"/>
</dbReference>
<feature type="domain" description="SAM-dependent MTase RsmB/NOP-type" evidence="14">
    <location>
        <begin position="183"/>
        <end position="458"/>
    </location>
</feature>
<dbReference type="SUPFAM" id="SSF48013">
    <property type="entry name" value="NusB-like"/>
    <property type="match status" value="1"/>
</dbReference>
<dbReference type="Proteomes" id="UP000290106">
    <property type="component" value="Unassembled WGS sequence"/>
</dbReference>
<evidence type="ECO:0000256" key="13">
    <source>
        <dbReference type="PROSITE-ProRule" id="PRU01023"/>
    </source>
</evidence>
<evidence type="ECO:0000313" key="15">
    <source>
        <dbReference type="EMBL" id="RXS74538.1"/>
    </source>
</evidence>
<evidence type="ECO:0000256" key="7">
    <source>
        <dbReference type="ARBA" id="ARBA00022679"/>
    </source>
</evidence>
<feature type="active site" description="Nucleophile" evidence="13">
    <location>
        <position position="395"/>
    </location>
</feature>
<dbReference type="OrthoDB" id="9810297at2"/>
<dbReference type="InterPro" id="IPR035926">
    <property type="entry name" value="NusB-like_sf"/>
</dbReference>
<evidence type="ECO:0000256" key="8">
    <source>
        <dbReference type="ARBA" id="ARBA00022691"/>
    </source>
</evidence>
<evidence type="ECO:0000256" key="10">
    <source>
        <dbReference type="ARBA" id="ARBA00030399"/>
    </source>
</evidence>
<dbReference type="NCBIfam" id="TIGR00563">
    <property type="entry name" value="rsmB"/>
    <property type="match status" value="1"/>
</dbReference>
<dbReference type="InterPro" id="IPR006027">
    <property type="entry name" value="NusB_RsmB_TIM44"/>
</dbReference>
<dbReference type="InterPro" id="IPR004573">
    <property type="entry name" value="rRNA_ssu_MeTfrase_B"/>
</dbReference>
<dbReference type="PANTHER" id="PTHR22807">
    <property type="entry name" value="NOP2 YEAST -RELATED NOL1/NOP2/FMU SUN DOMAIN-CONTAINING"/>
    <property type="match status" value="1"/>
</dbReference>
<evidence type="ECO:0000256" key="2">
    <source>
        <dbReference type="ARBA" id="ARBA00004496"/>
    </source>
</evidence>
<evidence type="ECO:0000256" key="1">
    <source>
        <dbReference type="ARBA" id="ARBA00002724"/>
    </source>
</evidence>
<dbReference type="CDD" id="cd02440">
    <property type="entry name" value="AdoMet_MTases"/>
    <property type="match status" value="1"/>
</dbReference>
<evidence type="ECO:0000256" key="12">
    <source>
        <dbReference type="ARBA" id="ARBA00047283"/>
    </source>
</evidence>
<dbReference type="InterPro" id="IPR029063">
    <property type="entry name" value="SAM-dependent_MTases_sf"/>
</dbReference>
<dbReference type="Pfam" id="PF22458">
    <property type="entry name" value="RsmF-B_ferredox"/>
    <property type="match status" value="1"/>
</dbReference>
<proteinExistence type="inferred from homology"/>
<dbReference type="GO" id="GO:0006355">
    <property type="term" value="P:regulation of DNA-templated transcription"/>
    <property type="evidence" value="ECO:0007669"/>
    <property type="project" value="InterPro"/>
</dbReference>
<dbReference type="PRINTS" id="PR02008">
    <property type="entry name" value="RCMTFAMILY"/>
</dbReference>
<keyword evidence="4" id="KW-0963">Cytoplasm</keyword>
<comment type="caution">
    <text evidence="15">The sequence shown here is derived from an EMBL/GenBank/DDBJ whole genome shotgun (WGS) entry which is preliminary data.</text>
</comment>